<reference evidence="2 3" key="1">
    <citation type="journal article" date="2023" name="Plants (Basel)">
        <title>Bridging the Gap: Combining Genomics and Transcriptomics Approaches to Understand Stylosanthes scabra, an Orphan Legume from the Brazilian Caatinga.</title>
        <authorList>
            <person name="Ferreira-Neto J.R.C."/>
            <person name="da Silva M.D."/>
            <person name="Binneck E."/>
            <person name="de Melo N.F."/>
            <person name="da Silva R.H."/>
            <person name="de Melo A.L.T.M."/>
            <person name="Pandolfi V."/>
            <person name="Bustamante F.O."/>
            <person name="Brasileiro-Vidal A.C."/>
            <person name="Benko-Iseppon A.M."/>
        </authorList>
    </citation>
    <scope>NUCLEOTIDE SEQUENCE [LARGE SCALE GENOMIC DNA]</scope>
    <source>
        <tissue evidence="2">Leaves</tissue>
    </source>
</reference>
<accession>A0ABU6WXS4</accession>
<dbReference type="EMBL" id="JASCZI010183043">
    <property type="protein sequence ID" value="MED6188978.1"/>
    <property type="molecule type" value="Genomic_DNA"/>
</dbReference>
<keyword evidence="3" id="KW-1185">Reference proteome</keyword>
<feature type="compositionally biased region" description="Polar residues" evidence="1">
    <location>
        <begin position="103"/>
        <end position="114"/>
    </location>
</feature>
<comment type="caution">
    <text evidence="2">The sequence shown here is derived from an EMBL/GenBank/DDBJ whole genome shotgun (WGS) entry which is preliminary data.</text>
</comment>
<gene>
    <name evidence="2" type="ORF">PIB30_091127</name>
</gene>
<feature type="non-terminal residue" evidence="2">
    <location>
        <position position="147"/>
    </location>
</feature>
<feature type="non-terminal residue" evidence="2">
    <location>
        <position position="1"/>
    </location>
</feature>
<evidence type="ECO:0000256" key="1">
    <source>
        <dbReference type="SAM" id="MobiDB-lite"/>
    </source>
</evidence>
<protein>
    <submittedName>
        <fullName evidence="2">Uncharacterized protein</fullName>
    </submittedName>
</protein>
<sequence>NAATLNSNSLCLRYSHSLILHTHYPELITLKPWPPLSVTRRHSPPRPCESSSPPRPPKLNPRRPSSFPIAHHCSGSHLRRSLAGFRRSLTHLRRSLVSTVTHLRRQPTVSSSPAGQPRRLLQPRHLLQPSQPRLNRVIFSSRPTPLQ</sequence>
<feature type="region of interest" description="Disordered" evidence="1">
    <location>
        <begin position="38"/>
        <end position="72"/>
    </location>
</feature>
<feature type="region of interest" description="Disordered" evidence="1">
    <location>
        <begin position="103"/>
        <end position="133"/>
    </location>
</feature>
<name>A0ABU6WXS4_9FABA</name>
<feature type="compositionally biased region" description="Low complexity" evidence="1">
    <location>
        <begin position="116"/>
        <end position="133"/>
    </location>
</feature>
<organism evidence="2 3">
    <name type="scientific">Stylosanthes scabra</name>
    <dbReference type="NCBI Taxonomy" id="79078"/>
    <lineage>
        <taxon>Eukaryota</taxon>
        <taxon>Viridiplantae</taxon>
        <taxon>Streptophyta</taxon>
        <taxon>Embryophyta</taxon>
        <taxon>Tracheophyta</taxon>
        <taxon>Spermatophyta</taxon>
        <taxon>Magnoliopsida</taxon>
        <taxon>eudicotyledons</taxon>
        <taxon>Gunneridae</taxon>
        <taxon>Pentapetalae</taxon>
        <taxon>rosids</taxon>
        <taxon>fabids</taxon>
        <taxon>Fabales</taxon>
        <taxon>Fabaceae</taxon>
        <taxon>Papilionoideae</taxon>
        <taxon>50 kb inversion clade</taxon>
        <taxon>dalbergioids sensu lato</taxon>
        <taxon>Dalbergieae</taxon>
        <taxon>Pterocarpus clade</taxon>
        <taxon>Stylosanthes</taxon>
    </lineage>
</organism>
<dbReference type="Proteomes" id="UP001341840">
    <property type="component" value="Unassembled WGS sequence"/>
</dbReference>
<evidence type="ECO:0000313" key="3">
    <source>
        <dbReference type="Proteomes" id="UP001341840"/>
    </source>
</evidence>
<evidence type="ECO:0000313" key="2">
    <source>
        <dbReference type="EMBL" id="MED6188978.1"/>
    </source>
</evidence>
<proteinExistence type="predicted"/>